<keyword evidence="2" id="KW-1185">Reference proteome</keyword>
<dbReference type="OrthoDB" id="10396074at2759"/>
<name>A0A8J5Y9Z7_9ROSI</name>
<sequence>MEESITQVTEKNAVVLDWSLRTQKEKGDSLMEGCIPNLPEHVTVNVRQNNLDDLTRIWRQWDSDTRGIFTGRYGDITSLIAVNIDERLIQAMIRF</sequence>
<comment type="caution">
    <text evidence="1">The sequence shown here is derived from an EMBL/GenBank/DDBJ whole genome shotgun (WGS) entry which is preliminary data.</text>
</comment>
<proteinExistence type="predicted"/>
<dbReference type="EMBL" id="JAHUZN010000010">
    <property type="protein sequence ID" value="KAG8480464.1"/>
    <property type="molecule type" value="Genomic_DNA"/>
</dbReference>
<reference evidence="1 2" key="1">
    <citation type="journal article" date="2021" name="bioRxiv">
        <title>The Gossypium anomalum genome as a resource for cotton improvement and evolutionary analysis of hybrid incompatibility.</title>
        <authorList>
            <person name="Grover C.E."/>
            <person name="Yuan D."/>
            <person name="Arick M.A."/>
            <person name="Miller E.R."/>
            <person name="Hu G."/>
            <person name="Peterson D.G."/>
            <person name="Wendel J.F."/>
            <person name="Udall J.A."/>
        </authorList>
    </citation>
    <scope>NUCLEOTIDE SEQUENCE [LARGE SCALE GENOMIC DNA]</scope>
    <source>
        <strain evidence="1">JFW-Udall</strain>
        <tissue evidence="1">Leaf</tissue>
    </source>
</reference>
<accession>A0A8J5Y9Z7</accession>
<evidence type="ECO:0000313" key="1">
    <source>
        <dbReference type="EMBL" id="KAG8480464.1"/>
    </source>
</evidence>
<gene>
    <name evidence="1" type="ORF">CXB51_024688</name>
</gene>
<dbReference type="AlphaFoldDB" id="A0A8J5Y9Z7"/>
<protein>
    <submittedName>
        <fullName evidence="1">Uncharacterized protein</fullName>
    </submittedName>
</protein>
<organism evidence="1 2">
    <name type="scientific">Gossypium anomalum</name>
    <dbReference type="NCBI Taxonomy" id="47600"/>
    <lineage>
        <taxon>Eukaryota</taxon>
        <taxon>Viridiplantae</taxon>
        <taxon>Streptophyta</taxon>
        <taxon>Embryophyta</taxon>
        <taxon>Tracheophyta</taxon>
        <taxon>Spermatophyta</taxon>
        <taxon>Magnoliopsida</taxon>
        <taxon>eudicotyledons</taxon>
        <taxon>Gunneridae</taxon>
        <taxon>Pentapetalae</taxon>
        <taxon>rosids</taxon>
        <taxon>malvids</taxon>
        <taxon>Malvales</taxon>
        <taxon>Malvaceae</taxon>
        <taxon>Malvoideae</taxon>
        <taxon>Gossypium</taxon>
    </lineage>
</organism>
<evidence type="ECO:0000313" key="2">
    <source>
        <dbReference type="Proteomes" id="UP000701853"/>
    </source>
</evidence>
<dbReference type="Proteomes" id="UP000701853">
    <property type="component" value="Chromosome 10"/>
</dbReference>